<accession>A0A955L2M2</accession>
<comment type="caution">
    <text evidence="1">The sequence shown here is derived from an EMBL/GenBank/DDBJ whole genome shotgun (WGS) entry which is preliminary data.</text>
</comment>
<reference evidence="1" key="1">
    <citation type="submission" date="2020-04" db="EMBL/GenBank/DDBJ databases">
        <authorList>
            <person name="Zhang T."/>
        </authorList>
    </citation>
    <scope>NUCLEOTIDE SEQUENCE</scope>
    <source>
        <strain evidence="1">HKST-UBA13</strain>
    </source>
</reference>
<gene>
    <name evidence="1" type="ORF">KC678_05635</name>
</gene>
<proteinExistence type="predicted"/>
<name>A0A955L2M2_9BACT</name>
<dbReference type="EMBL" id="JAGQLJ010000169">
    <property type="protein sequence ID" value="MCA9381723.1"/>
    <property type="molecule type" value="Genomic_DNA"/>
</dbReference>
<sequence length="171" mass="18496">MDKYAADLGGFFGAIKDGFNSIRTSRLGHGVMVGAGIGISTLLVEQLAKIISEQHHIYKSKEYYEKMLQEHPQLKQFPPEDIAKYFKSLNHFAPSLAADPLAAGAFLTQSLKKLSGEELGGPPPDTFNTLTDIQKKISDSRGSKSNVANKIYETVTSSTIKGLMGNGFGGD</sequence>
<evidence type="ECO:0000313" key="2">
    <source>
        <dbReference type="Proteomes" id="UP000775877"/>
    </source>
</evidence>
<dbReference type="AlphaFoldDB" id="A0A955L2M2"/>
<organism evidence="1 2">
    <name type="scientific">Candidatus Dojkabacteria bacterium</name>
    <dbReference type="NCBI Taxonomy" id="2099670"/>
    <lineage>
        <taxon>Bacteria</taxon>
        <taxon>Candidatus Dojkabacteria</taxon>
    </lineage>
</organism>
<dbReference type="Proteomes" id="UP000775877">
    <property type="component" value="Unassembled WGS sequence"/>
</dbReference>
<protein>
    <submittedName>
        <fullName evidence="1">Uncharacterized protein</fullName>
    </submittedName>
</protein>
<evidence type="ECO:0000313" key="1">
    <source>
        <dbReference type="EMBL" id="MCA9381723.1"/>
    </source>
</evidence>
<reference evidence="1" key="2">
    <citation type="journal article" date="2021" name="Microbiome">
        <title>Successional dynamics and alternative stable states in a saline activated sludge microbial community over 9 years.</title>
        <authorList>
            <person name="Wang Y."/>
            <person name="Ye J."/>
            <person name="Ju F."/>
            <person name="Liu L."/>
            <person name="Boyd J.A."/>
            <person name="Deng Y."/>
            <person name="Parks D.H."/>
            <person name="Jiang X."/>
            <person name="Yin X."/>
            <person name="Woodcroft B.J."/>
            <person name="Tyson G.W."/>
            <person name="Hugenholtz P."/>
            <person name="Polz M.F."/>
            <person name="Zhang T."/>
        </authorList>
    </citation>
    <scope>NUCLEOTIDE SEQUENCE</scope>
    <source>
        <strain evidence="1">HKST-UBA13</strain>
    </source>
</reference>